<name>A0A1H8AAG3_9FIRM</name>
<evidence type="ECO:0000256" key="1">
    <source>
        <dbReference type="ARBA" id="ARBA00004496"/>
    </source>
</evidence>
<evidence type="ECO:0000256" key="3">
    <source>
        <dbReference type="ARBA" id="ARBA00012584"/>
    </source>
</evidence>
<dbReference type="Pfam" id="PF01300">
    <property type="entry name" value="Sua5_yciO_yrdC"/>
    <property type="match status" value="1"/>
</dbReference>
<protein>
    <recommendedName>
        <fullName evidence="4 13">Threonylcarbamoyl-AMP synthase</fullName>
        <shortName evidence="13">TC-AMP synthase</shortName>
        <ecNumber evidence="3 13">2.7.7.87</ecNumber>
    </recommendedName>
    <alternativeName>
        <fullName evidence="11 13">L-threonylcarbamoyladenylate synthase</fullName>
    </alternativeName>
</protein>
<feature type="binding site" evidence="14">
    <location>
        <position position="120"/>
    </location>
    <ligand>
        <name>ATP</name>
        <dbReference type="ChEBI" id="CHEBI:30616"/>
    </ligand>
</feature>
<reference evidence="16 17" key="1">
    <citation type="submission" date="2016-10" db="EMBL/GenBank/DDBJ databases">
        <authorList>
            <person name="de Groot N.N."/>
        </authorList>
    </citation>
    <scope>NUCLEOTIDE SEQUENCE [LARGE SCALE GENOMIC DNA]</scope>
    <source>
        <strain evidence="16 17">CGMCC 1.5070</strain>
    </source>
</reference>
<dbReference type="FunFam" id="3.90.870.10:FF:000008">
    <property type="entry name" value="Threonylcarbamoyl-AMP synthase"/>
    <property type="match status" value="1"/>
</dbReference>
<dbReference type="GO" id="GO:0003725">
    <property type="term" value="F:double-stranded RNA binding"/>
    <property type="evidence" value="ECO:0007669"/>
    <property type="project" value="UniProtKB-UniRule"/>
</dbReference>
<dbReference type="InterPro" id="IPR006070">
    <property type="entry name" value="Sua5-like_dom"/>
</dbReference>
<feature type="binding site" evidence="14">
    <location>
        <position position="144"/>
    </location>
    <ligand>
        <name>ATP</name>
        <dbReference type="ChEBI" id="CHEBI:30616"/>
    </ligand>
</feature>
<comment type="subcellular location">
    <subcellularLocation>
        <location evidence="1 13">Cytoplasm</location>
    </subcellularLocation>
</comment>
<dbReference type="STRING" id="474960.SAMN05216180_1233"/>
<dbReference type="EMBL" id="FOCG01000001">
    <property type="protein sequence ID" value="SEM67872.1"/>
    <property type="molecule type" value="Genomic_DNA"/>
</dbReference>
<dbReference type="Gene3D" id="3.40.50.11030">
    <property type="entry name" value="Threonylcarbamoyl-AMP synthase, C-terminal domain"/>
    <property type="match status" value="1"/>
</dbReference>
<feature type="binding site" evidence="14">
    <location>
        <position position="65"/>
    </location>
    <ligand>
        <name>ATP</name>
        <dbReference type="ChEBI" id="CHEBI:30616"/>
    </ligand>
</feature>
<dbReference type="OrthoDB" id="9814580at2"/>
<dbReference type="SUPFAM" id="SSF55821">
    <property type="entry name" value="YrdC/RibB"/>
    <property type="match status" value="1"/>
</dbReference>
<dbReference type="Proteomes" id="UP000199158">
    <property type="component" value="Unassembled WGS sequence"/>
</dbReference>
<comment type="function">
    <text evidence="13">Required for the formation of a threonylcarbamoyl group on adenosine at position 37 (t(6)A37) in tRNAs that read codons beginning with adenine.</text>
</comment>
<keyword evidence="10 13" id="KW-0067">ATP-binding</keyword>
<dbReference type="InterPro" id="IPR010923">
    <property type="entry name" value="T(6)A37_SUA5"/>
</dbReference>
<keyword evidence="9 13" id="KW-0547">Nucleotide-binding</keyword>
<dbReference type="GO" id="GO:0061710">
    <property type="term" value="F:L-threonylcarbamoyladenylate synthase"/>
    <property type="evidence" value="ECO:0007669"/>
    <property type="project" value="UniProtKB-EC"/>
</dbReference>
<feature type="binding site" evidence="14">
    <location>
        <position position="124"/>
    </location>
    <ligand>
        <name>L-threonine</name>
        <dbReference type="ChEBI" id="CHEBI:57926"/>
    </ligand>
</feature>
<dbReference type="Pfam" id="PF03481">
    <property type="entry name" value="Sua5_C"/>
    <property type="match status" value="1"/>
</dbReference>
<dbReference type="GO" id="GO:0000049">
    <property type="term" value="F:tRNA binding"/>
    <property type="evidence" value="ECO:0007669"/>
    <property type="project" value="TreeGrafter"/>
</dbReference>
<dbReference type="PROSITE" id="PS51163">
    <property type="entry name" value="YRDC"/>
    <property type="match status" value="1"/>
</dbReference>
<evidence type="ECO:0000256" key="13">
    <source>
        <dbReference type="PIRNR" id="PIRNR004930"/>
    </source>
</evidence>
<sequence>MRDTKILKVQNINNSSKELDEAAAIIAGGGLVAIPTETVYGLAANAEDEKAVTSIFEAKGRPQDNPLIVHIADLTMLTRVVREVPQNAMKLANKFWPGPLTIILPKSSFIPAVTSAGLDTVAVRFPKHPVAQEIIRRANVPVAAPSANLSGSPSTTSAQHCIHDLMGRVDAIVDGGDCEVGVESTVITLAGETPKLLRPGYVTLEQLREVLGEVLVDKAVTHQPDPNAKVSSPGMKYKHYAPKCKVILVDGTQTQYADYVNSHHTDGEFALCYNEDVPFLRCPSISIGAENNQAEQAVKLFDSLRRLDEEGAQVVYARCPKQSGVGLALYNRLIRAAAFQVVHAASGTEQV</sequence>
<feature type="binding site" evidence="14">
    <location>
        <position position="70"/>
    </location>
    <ligand>
        <name>L-threonine</name>
        <dbReference type="ChEBI" id="CHEBI:57926"/>
    </ligand>
</feature>
<feature type="binding site" evidence="14">
    <location>
        <position position="154"/>
    </location>
    <ligand>
        <name>ATP</name>
        <dbReference type="ChEBI" id="CHEBI:30616"/>
    </ligand>
</feature>
<organism evidence="16 17">
    <name type="scientific">Hydrogenoanaerobacterium saccharovorans</name>
    <dbReference type="NCBI Taxonomy" id="474960"/>
    <lineage>
        <taxon>Bacteria</taxon>
        <taxon>Bacillati</taxon>
        <taxon>Bacillota</taxon>
        <taxon>Clostridia</taxon>
        <taxon>Eubacteriales</taxon>
        <taxon>Oscillospiraceae</taxon>
        <taxon>Hydrogenoanaerobacterium</taxon>
    </lineage>
</organism>
<dbReference type="PIRSF" id="PIRSF004930">
    <property type="entry name" value="Tln_factor_SUA5"/>
    <property type="match status" value="1"/>
</dbReference>
<dbReference type="EC" id="2.7.7.87" evidence="3 13"/>
<keyword evidence="7 13" id="KW-0819">tRNA processing</keyword>
<evidence type="ECO:0000259" key="15">
    <source>
        <dbReference type="PROSITE" id="PS51163"/>
    </source>
</evidence>
<keyword evidence="5 13" id="KW-0963">Cytoplasm</keyword>
<dbReference type="NCBIfam" id="TIGR00057">
    <property type="entry name" value="L-threonylcarbamoyladenylate synthase"/>
    <property type="match status" value="1"/>
</dbReference>
<evidence type="ECO:0000313" key="16">
    <source>
        <dbReference type="EMBL" id="SEM67872.1"/>
    </source>
</evidence>
<dbReference type="GO" id="GO:0005737">
    <property type="term" value="C:cytoplasm"/>
    <property type="evidence" value="ECO:0007669"/>
    <property type="project" value="UniProtKB-SubCell"/>
</dbReference>
<dbReference type="InterPro" id="IPR005145">
    <property type="entry name" value="Sua5_C"/>
</dbReference>
<comment type="catalytic activity">
    <reaction evidence="12 13">
        <text>L-threonine + hydrogencarbonate + ATP = L-threonylcarbamoyladenylate + diphosphate + H2O</text>
        <dbReference type="Rhea" id="RHEA:36407"/>
        <dbReference type="ChEBI" id="CHEBI:15377"/>
        <dbReference type="ChEBI" id="CHEBI:17544"/>
        <dbReference type="ChEBI" id="CHEBI:30616"/>
        <dbReference type="ChEBI" id="CHEBI:33019"/>
        <dbReference type="ChEBI" id="CHEBI:57926"/>
        <dbReference type="ChEBI" id="CHEBI:73682"/>
        <dbReference type="EC" id="2.7.7.87"/>
    </reaction>
</comment>
<dbReference type="GO" id="GO:0006450">
    <property type="term" value="P:regulation of translational fidelity"/>
    <property type="evidence" value="ECO:0007669"/>
    <property type="project" value="TreeGrafter"/>
</dbReference>
<feature type="binding site" evidence="14">
    <location>
        <position position="240"/>
    </location>
    <ligand>
        <name>ATP</name>
        <dbReference type="ChEBI" id="CHEBI:30616"/>
    </ligand>
</feature>
<dbReference type="PANTHER" id="PTHR17490">
    <property type="entry name" value="SUA5"/>
    <property type="match status" value="1"/>
</dbReference>
<dbReference type="RefSeq" id="WP_092752686.1">
    <property type="nucleotide sequence ID" value="NZ_FOCG01000001.1"/>
</dbReference>
<gene>
    <name evidence="16" type="ORF">SAMN05216180_1233</name>
</gene>
<evidence type="ECO:0000256" key="10">
    <source>
        <dbReference type="ARBA" id="ARBA00022840"/>
    </source>
</evidence>
<evidence type="ECO:0000256" key="7">
    <source>
        <dbReference type="ARBA" id="ARBA00022694"/>
    </source>
</evidence>
<feature type="binding site" evidence="14">
    <location>
        <position position="146"/>
    </location>
    <ligand>
        <name>ATP</name>
        <dbReference type="ChEBI" id="CHEBI:30616"/>
    </ligand>
</feature>
<evidence type="ECO:0000256" key="14">
    <source>
        <dbReference type="PIRSR" id="PIRSR004930-1"/>
    </source>
</evidence>
<proteinExistence type="inferred from homology"/>
<dbReference type="PANTHER" id="PTHR17490:SF16">
    <property type="entry name" value="THREONYLCARBAMOYL-AMP SYNTHASE"/>
    <property type="match status" value="1"/>
</dbReference>
<feature type="binding site" evidence="14">
    <location>
        <position position="61"/>
    </location>
    <ligand>
        <name>ATP</name>
        <dbReference type="ChEBI" id="CHEBI:30616"/>
    </ligand>
</feature>
<keyword evidence="6 13" id="KW-0808">Transferase</keyword>
<keyword evidence="8 13" id="KW-0548">Nucleotidyltransferase</keyword>
<evidence type="ECO:0000256" key="4">
    <source>
        <dbReference type="ARBA" id="ARBA00015492"/>
    </source>
</evidence>
<evidence type="ECO:0000256" key="6">
    <source>
        <dbReference type="ARBA" id="ARBA00022679"/>
    </source>
</evidence>
<dbReference type="InterPro" id="IPR050156">
    <property type="entry name" value="TC-AMP_synthase_SUA5"/>
</dbReference>
<comment type="similarity">
    <text evidence="2 13">Belongs to the SUA5 family.</text>
</comment>
<evidence type="ECO:0000256" key="11">
    <source>
        <dbReference type="ARBA" id="ARBA00029774"/>
    </source>
</evidence>
<evidence type="ECO:0000256" key="5">
    <source>
        <dbReference type="ARBA" id="ARBA00022490"/>
    </source>
</evidence>
<evidence type="ECO:0000313" key="17">
    <source>
        <dbReference type="Proteomes" id="UP000199158"/>
    </source>
</evidence>
<feature type="binding site" evidence="14">
    <location>
        <position position="198"/>
    </location>
    <ligand>
        <name>ATP</name>
        <dbReference type="ChEBI" id="CHEBI:30616"/>
    </ligand>
</feature>
<evidence type="ECO:0000256" key="8">
    <source>
        <dbReference type="ARBA" id="ARBA00022695"/>
    </source>
</evidence>
<dbReference type="InterPro" id="IPR038385">
    <property type="entry name" value="Sua5/YwlC_C"/>
</dbReference>
<dbReference type="Gene3D" id="3.90.870.10">
    <property type="entry name" value="DHBP synthase"/>
    <property type="match status" value="1"/>
</dbReference>
<evidence type="ECO:0000256" key="9">
    <source>
        <dbReference type="ARBA" id="ARBA00022741"/>
    </source>
</evidence>
<feature type="binding site" evidence="14">
    <location>
        <position position="184"/>
    </location>
    <ligand>
        <name>L-threonine</name>
        <dbReference type="ChEBI" id="CHEBI:57926"/>
    </ligand>
</feature>
<feature type="binding site" evidence="14">
    <location>
        <position position="38"/>
    </location>
    <ligand>
        <name>L-threonine</name>
        <dbReference type="ChEBI" id="CHEBI:57926"/>
    </ligand>
</feature>
<keyword evidence="17" id="KW-1185">Reference proteome</keyword>
<dbReference type="InterPro" id="IPR017945">
    <property type="entry name" value="DHBP_synth_RibB-like_a/b_dom"/>
</dbReference>
<accession>A0A1H8AAG3</accession>
<dbReference type="GO" id="GO:0008033">
    <property type="term" value="P:tRNA processing"/>
    <property type="evidence" value="ECO:0007669"/>
    <property type="project" value="UniProtKB-KW"/>
</dbReference>
<evidence type="ECO:0000256" key="12">
    <source>
        <dbReference type="ARBA" id="ARBA00048366"/>
    </source>
</evidence>
<dbReference type="GO" id="GO:0005524">
    <property type="term" value="F:ATP binding"/>
    <property type="evidence" value="ECO:0007669"/>
    <property type="project" value="UniProtKB-UniRule"/>
</dbReference>
<dbReference type="AlphaFoldDB" id="A0A1H8AAG3"/>
<evidence type="ECO:0000256" key="2">
    <source>
        <dbReference type="ARBA" id="ARBA00007663"/>
    </source>
</evidence>
<feature type="domain" description="YrdC-like" evidence="15">
    <location>
        <begin position="16"/>
        <end position="202"/>
    </location>
</feature>